<keyword evidence="3" id="KW-1185">Reference proteome</keyword>
<evidence type="ECO:0008006" key="4">
    <source>
        <dbReference type="Google" id="ProtNLM"/>
    </source>
</evidence>
<gene>
    <name evidence="2" type="ORF">QIS99_15945</name>
</gene>
<name>A0ABT6RTC4_9ACTN</name>
<dbReference type="RefSeq" id="WP_282514028.1">
    <property type="nucleotide sequence ID" value="NZ_JASCIR010000012.1"/>
</dbReference>
<feature type="region of interest" description="Disordered" evidence="1">
    <location>
        <begin position="52"/>
        <end position="71"/>
    </location>
</feature>
<comment type="caution">
    <text evidence="2">The sequence shown here is derived from an EMBL/GenBank/DDBJ whole genome shotgun (WGS) entry which is preliminary data.</text>
</comment>
<evidence type="ECO:0000313" key="2">
    <source>
        <dbReference type="EMBL" id="MDI3387680.1"/>
    </source>
</evidence>
<dbReference type="Proteomes" id="UP001224661">
    <property type="component" value="Unassembled WGS sequence"/>
</dbReference>
<reference evidence="2 3" key="1">
    <citation type="submission" date="2023-05" db="EMBL/GenBank/DDBJ databases">
        <title>Draft genome sequence of Streptomyces sp. B-S-A8 isolated from a cave soil in Thailand.</title>
        <authorList>
            <person name="Chamroensaksri N."/>
            <person name="Muangham S."/>
        </authorList>
    </citation>
    <scope>NUCLEOTIDE SEQUENCE [LARGE SCALE GENOMIC DNA]</scope>
    <source>
        <strain evidence="2 3">B-S-A8</strain>
    </source>
</reference>
<evidence type="ECO:0000313" key="3">
    <source>
        <dbReference type="Proteomes" id="UP001224661"/>
    </source>
</evidence>
<accession>A0ABT6RTC4</accession>
<sequence length="71" mass="7936">MFFTEVFFTEVFFTKVLFTKVLFAKVLFAKVHGSTVRFTPPRVFGERCQRTPGDHRHPLTVTGGAGAATLS</sequence>
<protein>
    <recommendedName>
        <fullName evidence="4">Secreted protein</fullName>
    </recommendedName>
</protein>
<evidence type="ECO:0000256" key="1">
    <source>
        <dbReference type="SAM" id="MobiDB-lite"/>
    </source>
</evidence>
<organism evidence="2 3">
    <name type="scientific">Streptomyces solicavernae</name>
    <dbReference type="NCBI Taxonomy" id="3043614"/>
    <lineage>
        <taxon>Bacteria</taxon>
        <taxon>Bacillati</taxon>
        <taxon>Actinomycetota</taxon>
        <taxon>Actinomycetes</taxon>
        <taxon>Kitasatosporales</taxon>
        <taxon>Streptomycetaceae</taxon>
        <taxon>Streptomyces</taxon>
    </lineage>
</organism>
<dbReference type="EMBL" id="JASCIR010000012">
    <property type="protein sequence ID" value="MDI3387680.1"/>
    <property type="molecule type" value="Genomic_DNA"/>
</dbReference>
<proteinExistence type="predicted"/>